<dbReference type="InterPro" id="IPR017107">
    <property type="entry name" value="AP1_complex_gsu"/>
</dbReference>
<keyword evidence="6 8" id="KW-0472">Membrane</keyword>
<proteinExistence type="inferred from homology"/>
<dbReference type="VEuPathDB" id="AmoebaDB:EDI_317900"/>
<keyword evidence="7 8" id="KW-0968">Cytoplasmic vesicle</keyword>
<feature type="domain" description="Clathrin/coatomer adaptor adaptin-like N-terminal" evidence="9">
    <location>
        <begin position="30"/>
        <end position="540"/>
    </location>
</feature>
<dbReference type="InterPro" id="IPR008152">
    <property type="entry name" value="Clathrin_a/b/g-adaptin_app_Ig"/>
</dbReference>
<keyword evidence="5 8" id="KW-0333">Golgi apparatus</keyword>
<dbReference type="Gene3D" id="2.60.40.1230">
    <property type="match status" value="1"/>
</dbReference>
<dbReference type="GeneID" id="5883025"/>
<dbReference type="Gene3D" id="1.25.10.10">
    <property type="entry name" value="Leucine-rich Repeat Variant"/>
    <property type="match status" value="1"/>
</dbReference>
<dbReference type="Pfam" id="PF02883">
    <property type="entry name" value="Alpha_adaptinC2"/>
    <property type="match status" value="1"/>
</dbReference>
<dbReference type="Pfam" id="PF01602">
    <property type="entry name" value="Adaptin_N"/>
    <property type="match status" value="1"/>
</dbReference>
<reference evidence="12" key="1">
    <citation type="submission" date="2007-12" db="EMBL/GenBank/DDBJ databases">
        <title>Annotation of Entamoeba dispar SAW760.</title>
        <authorList>
            <person name="Lorenzi H."/>
            <person name="Inman J."/>
            <person name="Schobel S."/>
            <person name="Amedeo P."/>
            <person name="Caler E."/>
        </authorList>
    </citation>
    <scope>NUCLEOTIDE SEQUENCE [LARGE SCALE GENOMIC DNA]</scope>
    <source>
        <strain evidence="12">ATCC PRA-260 / SAW760</strain>
    </source>
</reference>
<protein>
    <recommendedName>
        <fullName evidence="8">AP-1 complex subunit gamma</fullName>
    </recommendedName>
</protein>
<dbReference type="InterPro" id="IPR050840">
    <property type="entry name" value="Adaptor_Complx_Large_Subunit"/>
</dbReference>
<dbReference type="OrthoDB" id="28053at2759"/>
<evidence type="ECO:0000256" key="1">
    <source>
        <dbReference type="ARBA" id="ARBA00004156"/>
    </source>
</evidence>
<evidence type="ECO:0000256" key="2">
    <source>
        <dbReference type="ARBA" id="ARBA00004555"/>
    </source>
</evidence>
<evidence type="ECO:0000256" key="3">
    <source>
        <dbReference type="ARBA" id="ARBA00022448"/>
    </source>
</evidence>
<evidence type="ECO:0000259" key="9">
    <source>
        <dbReference type="Pfam" id="PF01602"/>
    </source>
</evidence>
<keyword evidence="12" id="KW-1185">Reference proteome</keyword>
<keyword evidence="3 8" id="KW-0813">Transport</keyword>
<evidence type="ECO:0000313" key="12">
    <source>
        <dbReference type="Proteomes" id="UP000008076"/>
    </source>
</evidence>
<dbReference type="InterPro" id="IPR016024">
    <property type="entry name" value="ARM-type_fold"/>
</dbReference>
<evidence type="ECO:0000256" key="5">
    <source>
        <dbReference type="ARBA" id="ARBA00023034"/>
    </source>
</evidence>
<sequence>MKSFKETPKHSIKLRELIERVKACKTIEEEKTLITRECADIRSTMPENQYKTRNVMKLIYLDLLGYNTQFAQIECLALISSHEFQTKRIGYLALGLLLDENQETLTLIINHLQKDLESDNQNIVELALTTIANIGSEELCQVISPHVLKAFNSRIRNVQKKAIAAALRIIKKCPNLIDQYINPVIGFLNKSENDFILPITKLIISIISHPSFQHAFDSSVPILVSVLNKNTRGNGLDVSLQACVCCNILDLLKKIYTKKYIFVIEDVLADIIVSSPKNSIGICVGFVAAQCALEIECDSLVKEMGINYIIRLLYDGYPNTRYAAFRYIELRTESIWKFLIPFISRILDCLEDEDEGIKLFALHISAQLAQHGSQKEIVQHIIASLGEGEKYTKEASKVVCDLIELVNAEAQWKFDCFLNTAMESDKYINENITQRLINIIALNDIQTYAVTKLFPLMRIASQPIKKAAVWCVGEYFDLLKNIIKEDIIIKEVIRCNCEELVKITALAKIAAREGEKERNNVNKLLVQFKGGHSFEENQRYNEAIVMCNKGDYVNGWKRMPAIGEVTEFGHDNSNISITLKKLEKKEQVNIIGEDQIQQTPLEAQLTSPQNNFTSTSTTTTLLDFNNGKEGKKSDVLFNQSSTLQNNNSSLNDILGFVPPTQIKPSKYDILGSVENDQKNQQQQSVTPLVFDLIGNDSITNDEDKKENKFIEPQQSIVSDEKKENTQISNNESDDFEFTEYIPSTPIEKIIDVCQDAFLHIQFKIKKNGDECTVVTVFKNTGNENIKNIILKVAAPKSIHVDVQCIEKELIKPQEEGVQLFTTKGQVNGNIPVKIRVEYLKGIEQKVLQSTPVILNQ</sequence>
<keyword evidence="11" id="KW-0808">Transferase</keyword>
<evidence type="ECO:0000256" key="7">
    <source>
        <dbReference type="ARBA" id="ARBA00023329"/>
    </source>
</evidence>
<evidence type="ECO:0000313" key="11">
    <source>
        <dbReference type="EMBL" id="EDR25729.1"/>
    </source>
</evidence>
<dbReference type="SUPFAM" id="SSF48371">
    <property type="entry name" value="ARM repeat"/>
    <property type="match status" value="1"/>
</dbReference>
<dbReference type="AlphaFoldDB" id="B0EIB3"/>
<dbReference type="PANTHER" id="PTHR22780">
    <property type="entry name" value="ADAPTIN, ALPHA/GAMMA/EPSILON"/>
    <property type="match status" value="1"/>
</dbReference>
<dbReference type="InterPro" id="IPR013041">
    <property type="entry name" value="Clathrin_app_Ig-like_sf"/>
</dbReference>
<dbReference type="GO" id="GO:0006886">
    <property type="term" value="P:intracellular protein transport"/>
    <property type="evidence" value="ECO:0007669"/>
    <property type="project" value="UniProtKB-UniRule"/>
</dbReference>
<name>B0EIB3_ENTDS</name>
<dbReference type="GO" id="GO:0016779">
    <property type="term" value="F:nucleotidyltransferase activity"/>
    <property type="evidence" value="ECO:0007669"/>
    <property type="project" value="UniProtKB-KW"/>
</dbReference>
<organism evidence="12">
    <name type="scientific">Entamoeba dispar (strain ATCC PRA-260 / SAW760)</name>
    <dbReference type="NCBI Taxonomy" id="370354"/>
    <lineage>
        <taxon>Eukaryota</taxon>
        <taxon>Amoebozoa</taxon>
        <taxon>Evosea</taxon>
        <taxon>Archamoebae</taxon>
        <taxon>Mastigamoebida</taxon>
        <taxon>Entamoebidae</taxon>
        <taxon>Entamoeba</taxon>
    </lineage>
</organism>
<evidence type="ECO:0000256" key="4">
    <source>
        <dbReference type="ARBA" id="ARBA00022927"/>
    </source>
</evidence>
<evidence type="ECO:0000256" key="8">
    <source>
        <dbReference type="PIRNR" id="PIRNR037094"/>
    </source>
</evidence>
<comment type="subcellular location">
    <subcellularLocation>
        <location evidence="1">Cytoplasmic vesicle membrane</location>
    </subcellularLocation>
    <subcellularLocation>
        <location evidence="2">Golgi apparatus</location>
    </subcellularLocation>
</comment>
<dbReference type="SUPFAM" id="SSF49348">
    <property type="entry name" value="Clathrin adaptor appendage domain"/>
    <property type="match status" value="1"/>
</dbReference>
<dbReference type="OMA" id="ECADIRM"/>
<dbReference type="RefSeq" id="XP_001737958.1">
    <property type="nucleotide sequence ID" value="XM_001737906.1"/>
</dbReference>
<keyword evidence="4 8" id="KW-0653">Protein transport</keyword>
<dbReference type="GO" id="GO:0016192">
    <property type="term" value="P:vesicle-mediated transport"/>
    <property type="evidence" value="ECO:0007669"/>
    <property type="project" value="InterPro"/>
</dbReference>
<dbReference type="KEGG" id="edi:EDI_317900"/>
<dbReference type="EMBL" id="DS549423">
    <property type="protein sequence ID" value="EDR25729.1"/>
    <property type="molecule type" value="Genomic_DNA"/>
</dbReference>
<dbReference type="PIRSF" id="PIRSF037094">
    <property type="entry name" value="AP1_complex_gamma"/>
    <property type="match status" value="1"/>
</dbReference>
<comment type="similarity">
    <text evidence="8">Belongs to the adaptor complexes large subunit family.</text>
</comment>
<dbReference type="InterPro" id="IPR002553">
    <property type="entry name" value="Clathrin/coatomer_adapt-like_N"/>
</dbReference>
<gene>
    <name evidence="11" type="ORF">EDI_317900</name>
</gene>
<evidence type="ECO:0000256" key="6">
    <source>
        <dbReference type="ARBA" id="ARBA00023136"/>
    </source>
</evidence>
<evidence type="ECO:0000259" key="10">
    <source>
        <dbReference type="Pfam" id="PF02883"/>
    </source>
</evidence>
<dbReference type="Proteomes" id="UP000008076">
    <property type="component" value="Unassembled WGS sequence"/>
</dbReference>
<feature type="domain" description="Clathrin adaptor alpha/beta/gamma-adaptin appendage Ig-like subdomain" evidence="10">
    <location>
        <begin position="752"/>
        <end position="842"/>
    </location>
</feature>
<dbReference type="InterPro" id="IPR011989">
    <property type="entry name" value="ARM-like"/>
</dbReference>
<dbReference type="eggNOG" id="KOG1062">
    <property type="taxonomic scope" value="Eukaryota"/>
</dbReference>
<dbReference type="GO" id="GO:0030121">
    <property type="term" value="C:AP-1 adaptor complex"/>
    <property type="evidence" value="ECO:0007669"/>
    <property type="project" value="InterPro"/>
</dbReference>
<keyword evidence="11" id="KW-0548">Nucleotidyltransferase</keyword>
<accession>B0EIB3</accession>